<sequence length="126" mass="14319">MLLLFLTIYGTNSEIIPDTSTTAKMTQELNKSAGLVTKESIENSLRYYFITDYPSYVPENHYIKPGDVVAVKKIESKTLKVKNADDMNNVHKKLNILYMTKSKKSAIDCRLISQNFPNNLKATKPK</sequence>
<protein>
    <submittedName>
        <fullName evidence="1">Uncharacterized protein</fullName>
    </submittedName>
</protein>
<reference evidence="1" key="1">
    <citation type="submission" date="2020-05" db="UniProtKB">
        <authorList>
            <consortium name="EnsemblMetazoa"/>
        </authorList>
    </citation>
    <scope>IDENTIFICATION</scope>
    <source>
        <strain evidence="1">TTRI</strain>
    </source>
</reference>
<dbReference type="EnsemblMetazoa" id="GAUT028020-RA">
    <property type="protein sequence ID" value="GAUT028020-PA"/>
    <property type="gene ID" value="GAUT028020"/>
</dbReference>
<accession>A0A1A9V732</accession>
<organism evidence="1 2">
    <name type="scientific">Glossina austeni</name>
    <name type="common">Savannah tsetse fly</name>
    <dbReference type="NCBI Taxonomy" id="7395"/>
    <lineage>
        <taxon>Eukaryota</taxon>
        <taxon>Metazoa</taxon>
        <taxon>Ecdysozoa</taxon>
        <taxon>Arthropoda</taxon>
        <taxon>Hexapoda</taxon>
        <taxon>Insecta</taxon>
        <taxon>Pterygota</taxon>
        <taxon>Neoptera</taxon>
        <taxon>Endopterygota</taxon>
        <taxon>Diptera</taxon>
        <taxon>Brachycera</taxon>
        <taxon>Muscomorpha</taxon>
        <taxon>Hippoboscoidea</taxon>
        <taxon>Glossinidae</taxon>
        <taxon>Glossina</taxon>
    </lineage>
</organism>
<proteinExistence type="predicted"/>
<evidence type="ECO:0000313" key="2">
    <source>
        <dbReference type="Proteomes" id="UP000078200"/>
    </source>
</evidence>
<evidence type="ECO:0000313" key="1">
    <source>
        <dbReference type="EnsemblMetazoa" id="GAUT028020-PA"/>
    </source>
</evidence>
<name>A0A1A9V732_GLOAU</name>
<dbReference type="VEuPathDB" id="VectorBase:GAUT028020"/>
<keyword evidence="2" id="KW-1185">Reference proteome</keyword>
<dbReference type="Proteomes" id="UP000078200">
    <property type="component" value="Unassembled WGS sequence"/>
</dbReference>
<dbReference type="AlphaFoldDB" id="A0A1A9V732"/>